<protein>
    <submittedName>
        <fullName evidence="1">Uncharacterized protein</fullName>
    </submittedName>
</protein>
<gene>
    <name evidence="1" type="primary">AUGUSTUS-3.0.2_33752</name>
    <name evidence="1" type="ORF">TcasGA2_TC033752</name>
</gene>
<dbReference type="EMBL" id="KQ971354">
    <property type="protein sequence ID" value="KYB26464.1"/>
    <property type="molecule type" value="Genomic_DNA"/>
</dbReference>
<accession>A0A139WEV3</accession>
<organism evidence="1 2">
    <name type="scientific">Tribolium castaneum</name>
    <name type="common">Red flour beetle</name>
    <dbReference type="NCBI Taxonomy" id="7070"/>
    <lineage>
        <taxon>Eukaryota</taxon>
        <taxon>Metazoa</taxon>
        <taxon>Ecdysozoa</taxon>
        <taxon>Arthropoda</taxon>
        <taxon>Hexapoda</taxon>
        <taxon>Insecta</taxon>
        <taxon>Pterygota</taxon>
        <taxon>Neoptera</taxon>
        <taxon>Endopterygota</taxon>
        <taxon>Coleoptera</taxon>
        <taxon>Polyphaga</taxon>
        <taxon>Cucujiformia</taxon>
        <taxon>Tenebrionidae</taxon>
        <taxon>Tenebrionidae incertae sedis</taxon>
        <taxon>Tribolium</taxon>
    </lineage>
</organism>
<reference evidence="1 2" key="2">
    <citation type="journal article" date="2010" name="Nucleic Acids Res.">
        <title>BeetleBase in 2010: revisions to provide comprehensive genomic information for Tribolium castaneum.</title>
        <authorList>
            <person name="Kim H.S."/>
            <person name="Murphy T."/>
            <person name="Xia J."/>
            <person name="Caragea D."/>
            <person name="Park Y."/>
            <person name="Beeman R.W."/>
            <person name="Lorenzen M.D."/>
            <person name="Butcher S."/>
            <person name="Manak J.R."/>
            <person name="Brown S.J."/>
        </authorList>
    </citation>
    <scope>GENOME REANNOTATION</scope>
    <source>
        <strain evidence="1 2">Georgia GA2</strain>
    </source>
</reference>
<evidence type="ECO:0000313" key="2">
    <source>
        <dbReference type="Proteomes" id="UP000007266"/>
    </source>
</evidence>
<dbReference type="AlphaFoldDB" id="A0A139WEV3"/>
<reference evidence="1 2" key="1">
    <citation type="journal article" date="2008" name="Nature">
        <title>The genome of the model beetle and pest Tribolium castaneum.</title>
        <authorList>
            <consortium name="Tribolium Genome Sequencing Consortium"/>
            <person name="Richards S."/>
            <person name="Gibbs R.A."/>
            <person name="Weinstock G.M."/>
            <person name="Brown S.J."/>
            <person name="Denell R."/>
            <person name="Beeman R.W."/>
            <person name="Gibbs R."/>
            <person name="Beeman R.W."/>
            <person name="Brown S.J."/>
            <person name="Bucher G."/>
            <person name="Friedrich M."/>
            <person name="Grimmelikhuijzen C.J."/>
            <person name="Klingler M."/>
            <person name="Lorenzen M."/>
            <person name="Richards S."/>
            <person name="Roth S."/>
            <person name="Schroder R."/>
            <person name="Tautz D."/>
            <person name="Zdobnov E.M."/>
            <person name="Muzny D."/>
            <person name="Gibbs R.A."/>
            <person name="Weinstock G.M."/>
            <person name="Attaway T."/>
            <person name="Bell S."/>
            <person name="Buhay C.J."/>
            <person name="Chandrabose M.N."/>
            <person name="Chavez D."/>
            <person name="Clerk-Blankenburg K.P."/>
            <person name="Cree A."/>
            <person name="Dao M."/>
            <person name="Davis C."/>
            <person name="Chacko J."/>
            <person name="Dinh H."/>
            <person name="Dugan-Rocha S."/>
            <person name="Fowler G."/>
            <person name="Garner T.T."/>
            <person name="Garnes J."/>
            <person name="Gnirke A."/>
            <person name="Hawes A."/>
            <person name="Hernandez J."/>
            <person name="Hines S."/>
            <person name="Holder M."/>
            <person name="Hume J."/>
            <person name="Jhangiani S.N."/>
            <person name="Joshi V."/>
            <person name="Khan Z.M."/>
            <person name="Jackson L."/>
            <person name="Kovar C."/>
            <person name="Kowis A."/>
            <person name="Lee S."/>
            <person name="Lewis L.R."/>
            <person name="Margolis J."/>
            <person name="Morgan M."/>
            <person name="Nazareth L.V."/>
            <person name="Nguyen N."/>
            <person name="Okwuonu G."/>
            <person name="Parker D."/>
            <person name="Richards S."/>
            <person name="Ruiz S.J."/>
            <person name="Santibanez J."/>
            <person name="Savard J."/>
            <person name="Scherer S.E."/>
            <person name="Schneider B."/>
            <person name="Sodergren E."/>
            <person name="Tautz D."/>
            <person name="Vattahil S."/>
            <person name="Villasana D."/>
            <person name="White C.S."/>
            <person name="Wright R."/>
            <person name="Park Y."/>
            <person name="Beeman R.W."/>
            <person name="Lord J."/>
            <person name="Oppert B."/>
            <person name="Lorenzen M."/>
            <person name="Brown S."/>
            <person name="Wang L."/>
            <person name="Savard J."/>
            <person name="Tautz D."/>
            <person name="Richards S."/>
            <person name="Weinstock G."/>
            <person name="Gibbs R.A."/>
            <person name="Liu Y."/>
            <person name="Worley K."/>
            <person name="Weinstock G."/>
            <person name="Elsik C.G."/>
            <person name="Reese J.T."/>
            <person name="Elhaik E."/>
            <person name="Landan G."/>
            <person name="Graur D."/>
            <person name="Arensburger P."/>
            <person name="Atkinson P."/>
            <person name="Beeman R.W."/>
            <person name="Beidler J."/>
            <person name="Brown S.J."/>
            <person name="Demuth J.P."/>
            <person name="Drury D.W."/>
            <person name="Du Y.Z."/>
            <person name="Fujiwara H."/>
            <person name="Lorenzen M."/>
            <person name="Maselli V."/>
            <person name="Osanai M."/>
            <person name="Park Y."/>
            <person name="Robertson H.M."/>
            <person name="Tu Z."/>
            <person name="Wang J.J."/>
            <person name="Wang S."/>
            <person name="Richards S."/>
            <person name="Song H."/>
            <person name="Zhang L."/>
            <person name="Sodergren E."/>
            <person name="Werner D."/>
            <person name="Stanke M."/>
            <person name="Morgenstern B."/>
            <person name="Solovyev V."/>
            <person name="Kosarev P."/>
            <person name="Brown G."/>
            <person name="Chen H.C."/>
            <person name="Ermolaeva O."/>
            <person name="Hlavina W."/>
            <person name="Kapustin Y."/>
            <person name="Kiryutin B."/>
            <person name="Kitts P."/>
            <person name="Maglott D."/>
            <person name="Pruitt K."/>
            <person name="Sapojnikov V."/>
            <person name="Souvorov A."/>
            <person name="Mackey A.J."/>
            <person name="Waterhouse R.M."/>
            <person name="Wyder S."/>
            <person name="Zdobnov E.M."/>
            <person name="Zdobnov E.M."/>
            <person name="Wyder S."/>
            <person name="Kriventseva E.V."/>
            <person name="Kadowaki T."/>
            <person name="Bork P."/>
            <person name="Aranda M."/>
            <person name="Bao R."/>
            <person name="Beermann A."/>
            <person name="Berns N."/>
            <person name="Bolognesi R."/>
            <person name="Bonneton F."/>
            <person name="Bopp D."/>
            <person name="Brown S.J."/>
            <person name="Bucher G."/>
            <person name="Butts T."/>
            <person name="Chaumot A."/>
            <person name="Denell R.E."/>
            <person name="Ferrier D.E."/>
            <person name="Friedrich M."/>
            <person name="Gordon C.M."/>
            <person name="Jindra M."/>
            <person name="Klingler M."/>
            <person name="Lan Q."/>
            <person name="Lattorff H.M."/>
            <person name="Laudet V."/>
            <person name="von Levetsow C."/>
            <person name="Liu Z."/>
            <person name="Lutz R."/>
            <person name="Lynch J.A."/>
            <person name="da Fonseca R.N."/>
            <person name="Posnien N."/>
            <person name="Reuter R."/>
            <person name="Roth S."/>
            <person name="Savard J."/>
            <person name="Schinko J.B."/>
            <person name="Schmitt C."/>
            <person name="Schoppmeier M."/>
            <person name="Schroder R."/>
            <person name="Shippy T.D."/>
            <person name="Simonnet F."/>
            <person name="Marques-Souza H."/>
            <person name="Tautz D."/>
            <person name="Tomoyasu Y."/>
            <person name="Trauner J."/>
            <person name="Van der Zee M."/>
            <person name="Vervoort M."/>
            <person name="Wittkopp N."/>
            <person name="Wimmer E.A."/>
            <person name="Yang X."/>
            <person name="Jones A.K."/>
            <person name="Sattelle D.B."/>
            <person name="Ebert P.R."/>
            <person name="Nelson D."/>
            <person name="Scott J.G."/>
            <person name="Beeman R.W."/>
            <person name="Muthukrishnan S."/>
            <person name="Kramer K.J."/>
            <person name="Arakane Y."/>
            <person name="Beeman R.W."/>
            <person name="Zhu Q."/>
            <person name="Hogenkamp D."/>
            <person name="Dixit R."/>
            <person name="Oppert B."/>
            <person name="Jiang H."/>
            <person name="Zou Z."/>
            <person name="Marshall J."/>
            <person name="Elpidina E."/>
            <person name="Vinokurov K."/>
            <person name="Oppert C."/>
            <person name="Zou Z."/>
            <person name="Evans J."/>
            <person name="Lu Z."/>
            <person name="Zhao P."/>
            <person name="Sumathipala N."/>
            <person name="Altincicek B."/>
            <person name="Vilcinskas A."/>
            <person name="Williams M."/>
            <person name="Hultmark D."/>
            <person name="Hetru C."/>
            <person name="Jiang H."/>
            <person name="Grimmelikhuijzen C.J."/>
            <person name="Hauser F."/>
            <person name="Cazzamali G."/>
            <person name="Williamson M."/>
            <person name="Park Y."/>
            <person name="Li B."/>
            <person name="Tanaka Y."/>
            <person name="Predel R."/>
            <person name="Neupert S."/>
            <person name="Schachtner J."/>
            <person name="Verleyen P."/>
            <person name="Raible F."/>
            <person name="Bork P."/>
            <person name="Friedrich M."/>
            <person name="Walden K.K."/>
            <person name="Robertson H.M."/>
            <person name="Angeli S."/>
            <person name="Foret S."/>
            <person name="Bucher G."/>
            <person name="Schuetz S."/>
            <person name="Maleszka R."/>
            <person name="Wimmer E.A."/>
            <person name="Beeman R.W."/>
            <person name="Lorenzen M."/>
            <person name="Tomoyasu Y."/>
            <person name="Miller S.C."/>
            <person name="Grossmann D."/>
            <person name="Bucher G."/>
        </authorList>
    </citation>
    <scope>NUCLEOTIDE SEQUENCE [LARGE SCALE GENOMIC DNA]</scope>
    <source>
        <strain evidence="1 2">Georgia GA2</strain>
    </source>
</reference>
<proteinExistence type="predicted"/>
<sequence>MPAQRLAHQSRARLCGCTTYYASPHNFDRGRNSLPPGPDLGGCPPFITTATITLFSGDN</sequence>
<keyword evidence="2" id="KW-1185">Reference proteome</keyword>
<name>A0A139WEV3_TRICA</name>
<evidence type="ECO:0000313" key="1">
    <source>
        <dbReference type="EMBL" id="KYB26464.1"/>
    </source>
</evidence>
<dbReference type="Proteomes" id="UP000007266">
    <property type="component" value="Linkage group 7"/>
</dbReference>
<dbReference type="InParanoid" id="A0A139WEV3"/>